<evidence type="ECO:0000259" key="1">
    <source>
        <dbReference type="Pfam" id="PF00239"/>
    </source>
</evidence>
<gene>
    <name evidence="2" type="ORF">HKB35_21645</name>
</gene>
<dbReference type="EMBL" id="JABCMA010000039">
    <property type="protein sequence ID" value="NMR76219.1"/>
    <property type="molecule type" value="Genomic_DNA"/>
</dbReference>
<reference evidence="2 3" key="1">
    <citation type="submission" date="2020-04" db="EMBL/GenBank/DDBJ databases">
        <title>Whole-genome sequencing of Vibrio spp. from China reveals different genetic environments of blaCTX-M-14 among diverse lineages.</title>
        <authorList>
            <person name="Zheng Z."/>
            <person name="Ye L."/>
            <person name="Chen S."/>
        </authorList>
    </citation>
    <scope>NUCLEOTIDE SEQUENCE [LARGE SCALE GENOMIC DNA]</scope>
    <source>
        <strain evidence="2 3">Vb1636</strain>
    </source>
</reference>
<evidence type="ECO:0000313" key="3">
    <source>
        <dbReference type="Proteomes" id="UP000565155"/>
    </source>
</evidence>
<comment type="caution">
    <text evidence="2">The sequence shown here is derived from an EMBL/GenBank/DDBJ whole genome shotgun (WGS) entry which is preliminary data.</text>
</comment>
<organism evidence="2 3">
    <name type="scientific">Vibrio alginolyticus</name>
    <dbReference type="NCBI Taxonomy" id="663"/>
    <lineage>
        <taxon>Bacteria</taxon>
        <taxon>Pseudomonadati</taxon>
        <taxon>Pseudomonadota</taxon>
        <taxon>Gammaproteobacteria</taxon>
        <taxon>Vibrionales</taxon>
        <taxon>Vibrionaceae</taxon>
        <taxon>Vibrio</taxon>
    </lineage>
</organism>
<dbReference type="Gene3D" id="3.40.50.1390">
    <property type="entry name" value="Resolvase, N-terminal catalytic domain"/>
    <property type="match status" value="1"/>
</dbReference>
<sequence length="107" mass="11844">MQYGYLVLDNDDGMQRQALEEYGCDEVIEGDSVALAVQKLEPGDLLIVWRMDKLANDVPGVKQVIDDVIQAGANVLSLNERFNSTTADIELLDKIMDTISFNGSDYS</sequence>
<dbReference type="RefSeq" id="WP_169629081.1">
    <property type="nucleotide sequence ID" value="NZ_JABCMA010000039.1"/>
</dbReference>
<evidence type="ECO:0000313" key="2">
    <source>
        <dbReference type="EMBL" id="NMR76219.1"/>
    </source>
</evidence>
<dbReference type="SUPFAM" id="SSF53041">
    <property type="entry name" value="Resolvase-like"/>
    <property type="match status" value="1"/>
</dbReference>
<dbReference type="InterPro" id="IPR006119">
    <property type="entry name" value="Resolv_N"/>
</dbReference>
<accession>A0A7Y0MZE7</accession>
<dbReference type="GO" id="GO:0000150">
    <property type="term" value="F:DNA strand exchange activity"/>
    <property type="evidence" value="ECO:0007669"/>
    <property type="project" value="InterPro"/>
</dbReference>
<dbReference type="AlphaFoldDB" id="A0A7Y0MZE7"/>
<proteinExistence type="predicted"/>
<dbReference type="Proteomes" id="UP000565155">
    <property type="component" value="Unassembled WGS sequence"/>
</dbReference>
<dbReference type="Pfam" id="PF00239">
    <property type="entry name" value="Resolvase"/>
    <property type="match status" value="1"/>
</dbReference>
<dbReference type="GO" id="GO:0003677">
    <property type="term" value="F:DNA binding"/>
    <property type="evidence" value="ECO:0007669"/>
    <property type="project" value="InterPro"/>
</dbReference>
<protein>
    <submittedName>
        <fullName evidence="2">Recombinase family protein</fullName>
    </submittedName>
</protein>
<dbReference type="InterPro" id="IPR036162">
    <property type="entry name" value="Resolvase-like_N_sf"/>
</dbReference>
<name>A0A7Y0MZE7_VIBAL</name>
<feature type="domain" description="Resolvase/invertase-type recombinase catalytic" evidence="1">
    <location>
        <begin position="36"/>
        <end position="99"/>
    </location>
</feature>